<evidence type="ECO:0000313" key="3">
    <source>
        <dbReference type="Proteomes" id="UP000663864"/>
    </source>
</evidence>
<dbReference type="EMBL" id="CAJNOT010007260">
    <property type="protein sequence ID" value="CAF1503920.1"/>
    <property type="molecule type" value="Genomic_DNA"/>
</dbReference>
<dbReference type="Proteomes" id="UP000663864">
    <property type="component" value="Unassembled WGS sequence"/>
</dbReference>
<protein>
    <submittedName>
        <fullName evidence="1">Uncharacterized protein</fullName>
    </submittedName>
</protein>
<dbReference type="AlphaFoldDB" id="A0A815TJM1"/>
<gene>
    <name evidence="2" type="ORF">JBS370_LOCUS35609</name>
    <name evidence="1" type="ORF">ZHD862_LOCUS37577</name>
</gene>
<reference evidence="1" key="1">
    <citation type="submission" date="2021-02" db="EMBL/GenBank/DDBJ databases">
        <authorList>
            <person name="Nowell W R."/>
        </authorList>
    </citation>
    <scope>NUCLEOTIDE SEQUENCE</scope>
</reference>
<proteinExistence type="predicted"/>
<dbReference type="EMBL" id="CAJOBD010012656">
    <property type="protein sequence ID" value="CAF4182898.1"/>
    <property type="molecule type" value="Genomic_DNA"/>
</dbReference>
<sequence>MSAEYMRKKIIPINQQSEKQKCLLEAITKSDSKAFDILLSDNLIVINHSTSPCYNYNIFQFIVEHSTHKFIDHVFTKYFNMINNLTEVGDENVLKIILTYFPFAPLNGTSSSNQSHNYLGCDKPHSIEFI</sequence>
<evidence type="ECO:0000313" key="2">
    <source>
        <dbReference type="EMBL" id="CAF4182898.1"/>
    </source>
</evidence>
<evidence type="ECO:0000313" key="1">
    <source>
        <dbReference type="EMBL" id="CAF1503920.1"/>
    </source>
</evidence>
<comment type="caution">
    <text evidence="1">The sequence shown here is derived from an EMBL/GenBank/DDBJ whole genome shotgun (WGS) entry which is preliminary data.</text>
</comment>
<organism evidence="1 3">
    <name type="scientific">Rotaria sordida</name>
    <dbReference type="NCBI Taxonomy" id="392033"/>
    <lineage>
        <taxon>Eukaryota</taxon>
        <taxon>Metazoa</taxon>
        <taxon>Spiralia</taxon>
        <taxon>Gnathifera</taxon>
        <taxon>Rotifera</taxon>
        <taxon>Eurotatoria</taxon>
        <taxon>Bdelloidea</taxon>
        <taxon>Philodinida</taxon>
        <taxon>Philodinidae</taxon>
        <taxon>Rotaria</taxon>
    </lineage>
</organism>
<feature type="non-terminal residue" evidence="1">
    <location>
        <position position="1"/>
    </location>
</feature>
<accession>A0A815TJM1</accession>
<dbReference type="Proteomes" id="UP000663836">
    <property type="component" value="Unassembled WGS sequence"/>
</dbReference>
<name>A0A815TJM1_9BILA</name>